<feature type="region of interest" description="Disordered" evidence="2">
    <location>
        <begin position="37"/>
        <end position="198"/>
    </location>
</feature>
<dbReference type="Pfam" id="PF08647">
    <property type="entry name" value="BRE1"/>
    <property type="match status" value="1"/>
</dbReference>
<feature type="coiled-coil region" evidence="1">
    <location>
        <begin position="852"/>
        <end position="907"/>
    </location>
</feature>
<feature type="coiled-coil region" evidence="1">
    <location>
        <begin position="770"/>
        <end position="825"/>
    </location>
</feature>
<feature type="region of interest" description="Disordered" evidence="2">
    <location>
        <begin position="386"/>
        <end position="408"/>
    </location>
</feature>
<dbReference type="InParanoid" id="L9KZL2"/>
<reference evidence="4" key="1">
    <citation type="submission" date="2012-07" db="EMBL/GenBank/DDBJ databases">
        <title>Genome of the Chinese tree shrew, a rising model animal genetically related to primates.</title>
        <authorList>
            <person name="Zhang G."/>
            <person name="Fan Y."/>
            <person name="Yao Y."/>
            <person name="Huang Z."/>
        </authorList>
    </citation>
    <scope>NUCLEOTIDE SEQUENCE [LARGE SCALE GENOMIC DNA]</scope>
</reference>
<feature type="compositionally biased region" description="Low complexity" evidence="2">
    <location>
        <begin position="287"/>
        <end position="298"/>
    </location>
</feature>
<feature type="compositionally biased region" description="Low complexity" evidence="2">
    <location>
        <begin position="145"/>
        <end position="158"/>
    </location>
</feature>
<evidence type="ECO:0000313" key="3">
    <source>
        <dbReference type="EMBL" id="ELW68231.1"/>
    </source>
</evidence>
<dbReference type="GO" id="GO:0035082">
    <property type="term" value="P:axoneme assembly"/>
    <property type="evidence" value="ECO:0007669"/>
    <property type="project" value="InterPro"/>
</dbReference>
<feature type="region of interest" description="Disordered" evidence="2">
    <location>
        <begin position="471"/>
        <end position="498"/>
    </location>
</feature>
<dbReference type="eggNOG" id="ENOG502QQ91">
    <property type="taxonomic scope" value="Eukaryota"/>
</dbReference>
<dbReference type="GO" id="GO:0005929">
    <property type="term" value="C:cilium"/>
    <property type="evidence" value="ECO:0007669"/>
    <property type="project" value="TreeGrafter"/>
</dbReference>
<dbReference type="STRING" id="246437.L9KZL2"/>
<gene>
    <name evidence="3" type="ORF">TREES_T100007337</name>
</gene>
<feature type="region of interest" description="Disordered" evidence="2">
    <location>
        <begin position="287"/>
        <end position="345"/>
    </location>
</feature>
<feature type="coiled-coil region" evidence="1">
    <location>
        <begin position="525"/>
        <end position="552"/>
    </location>
</feature>
<evidence type="ECO:0000313" key="4">
    <source>
        <dbReference type="Proteomes" id="UP000011518"/>
    </source>
</evidence>
<organism evidence="3 4">
    <name type="scientific">Tupaia chinensis</name>
    <name type="common">Chinese tree shrew</name>
    <name type="synonym">Tupaia belangeri chinensis</name>
    <dbReference type="NCBI Taxonomy" id="246437"/>
    <lineage>
        <taxon>Eukaryota</taxon>
        <taxon>Metazoa</taxon>
        <taxon>Chordata</taxon>
        <taxon>Craniata</taxon>
        <taxon>Vertebrata</taxon>
        <taxon>Euteleostomi</taxon>
        <taxon>Mammalia</taxon>
        <taxon>Eutheria</taxon>
        <taxon>Euarchontoglires</taxon>
        <taxon>Scandentia</taxon>
        <taxon>Tupaiidae</taxon>
        <taxon>Tupaia</taxon>
    </lineage>
</organism>
<feature type="compositionally biased region" description="Acidic residues" evidence="2">
    <location>
        <begin position="76"/>
        <end position="94"/>
    </location>
</feature>
<evidence type="ECO:0000256" key="2">
    <source>
        <dbReference type="SAM" id="MobiDB-lite"/>
    </source>
</evidence>
<feature type="compositionally biased region" description="Acidic residues" evidence="2">
    <location>
        <begin position="159"/>
        <end position="184"/>
    </location>
</feature>
<feature type="compositionally biased region" description="Polar residues" evidence="2">
    <location>
        <begin position="1"/>
        <end position="22"/>
    </location>
</feature>
<feature type="region of interest" description="Disordered" evidence="2">
    <location>
        <begin position="1308"/>
        <end position="1335"/>
    </location>
</feature>
<dbReference type="GO" id="GO:0005737">
    <property type="term" value="C:cytoplasm"/>
    <property type="evidence" value="ECO:0007669"/>
    <property type="project" value="TreeGrafter"/>
</dbReference>
<feature type="coiled-coil region" evidence="1">
    <location>
        <begin position="962"/>
        <end position="1084"/>
    </location>
</feature>
<sequence>MTNSQSKTSGNPSCGVPTSTLPSVKFRVPPFVATRDGHASLAASRGRAEMASPPEKNHEPSSEQSSEGALGAAEPSEGETAPDGEAEVEGEAEVAGEAKSDGGQSGEHVDAEIEDGTEVTGEAEAAGEAQTHEGQTGGVEAETPQGAEIAGEAAIQEDGTTEQGEEQSEEEVEAESEGDTDSDLEFASPGEQISSMNLTVSDVSPLELPEKGDSLTFMYERILRDPGLEGPWGPGEHPRQAAGFPVQTESRMGSRDLPEASHVGTWHHLRLSRDSSIVSSDMDEAFLPLEGPLTETGPPGEPEAHPSEEAQPAGFLDRIQQLSPEDLAMADRAESEGSDEADAGRPQLIVLDPDHPLMARFQAALKSYLSRQMEKTKRELQELVPRGHQAKPPPPRHSMAGWERRQQEEELQRFRALHSKTCAAASDERRKLAALQTELESLALHLFYMQNIDQDVRDDIRVMRQVVKKAEAERVRAETEKKKQEGAGHGRAESATGAEGQAVEIGLEAHQVLAGTPPRPQDLYVDQLTTRANQLEEDIALFEAQYAAQVEDTRGLRKVVSEACMEIDAVHMEKHRILQQWAASLVGMKRRDEALRTVLEALRECQHQAKSMDGEIEAYKKSIMKEEQKNEKLASILNRAETEASLMQKLTSQCLAKQEALQNEFNTYSLALQNSEDALSKGQQELTVVLGELQTVQQAIRQELEQRKKMEASMMEKLQEHMTSNKMTKYFNQLILRLQKEKTSLVTHLSKIDGEIAQTTLDITNTGCRLDMHQKTLAELDKDVRKVNELITNSENEISRRTILIERKQGLINFLNKQLEQMVSELGVTHLSKIDGEIAQTTLDITNTGCRLDMHQKTLAELDKDVRKVNELITNSENEISRRTILIERKQGLINFLNKQLEQMVSELGGEEVGPLELEIKRLSKLSDEHSGDLVRAQGTWLRLQQEMVKVTQEREEQLASLDMSRKEIHILEQKKLRIENKIDQEKKEQKEIDRHMKDLDNALKKLNVLLNRNRCSSEELQQGNLVTENEFVRALKASERETLEMQEKLNQLNEEKAAILNNLVEAEHQIMLWEKKIQLAKEMRASVDSETGQTEIRAMKAEIHRMRRHPTCFSHSGSADPPAHAQPDACCPTNAVLSALHAADALWYCWHQIMLWEKKIQLAKEMRASVDSETGQTEIRAMKAEIHRMRIRHGQLLKQQEKMIRSMELAVARRETITTLAEGQGKGDRKVLTQTDFQHRQAELRRRIRDAHKATEDCCKTTLELEATQKVLSSSLLEKQEALTAVQADLDAVEAELGRLLALKRQVNKPQGHQGRGPQQRSAPPAVPRPQLQASPGLNLSELVALQTRLKHLQAVKDGRYVAVFRSRQSLAQERRRLEDRLTRISTALSQVQEEYPQFQEALRKVSQAIAAHRRSGGPT</sequence>
<feature type="compositionally biased region" description="Low complexity" evidence="2">
    <location>
        <begin position="1311"/>
        <end position="1322"/>
    </location>
</feature>
<name>L9KZL2_TUPCH</name>
<feature type="coiled-coil region" evidence="1">
    <location>
        <begin position="1369"/>
        <end position="1396"/>
    </location>
</feature>
<dbReference type="InterPro" id="IPR037386">
    <property type="entry name" value="CCDC40"/>
</dbReference>
<accession>L9KZL2</accession>
<feature type="compositionally biased region" description="Basic and acidic residues" evidence="2">
    <location>
        <begin position="471"/>
        <end position="492"/>
    </location>
</feature>
<dbReference type="FunCoup" id="L9KZL2">
    <property type="interactions" value="115"/>
</dbReference>
<dbReference type="PANTHER" id="PTHR16275">
    <property type="entry name" value="COILED-COIL DOMAIN-CONTAINING PROTEIN 40"/>
    <property type="match status" value="1"/>
</dbReference>
<dbReference type="PANTHER" id="PTHR16275:SF8">
    <property type="entry name" value="COILED-COIL DOMAIN-CONTAINING PROTEIN 40"/>
    <property type="match status" value="1"/>
</dbReference>
<dbReference type="EMBL" id="KB320577">
    <property type="protein sequence ID" value="ELW68231.1"/>
    <property type="molecule type" value="Genomic_DNA"/>
</dbReference>
<feature type="coiled-coil region" evidence="1">
    <location>
        <begin position="609"/>
        <end position="643"/>
    </location>
</feature>
<dbReference type="Proteomes" id="UP000011518">
    <property type="component" value="Unassembled WGS sequence"/>
</dbReference>
<feature type="region of interest" description="Disordered" evidence="2">
    <location>
        <begin position="1"/>
        <end position="23"/>
    </location>
</feature>
<proteinExistence type="predicted"/>
<dbReference type="GO" id="GO:0005576">
    <property type="term" value="C:extracellular region"/>
    <property type="evidence" value="ECO:0007669"/>
    <property type="project" value="GOC"/>
</dbReference>
<protein>
    <submittedName>
        <fullName evidence="3">Coiled-coil domain-containing protein 40</fullName>
    </submittedName>
</protein>
<reference evidence="4" key="2">
    <citation type="journal article" date="2013" name="Nat. Commun.">
        <title>Genome of the Chinese tree shrew.</title>
        <authorList>
            <person name="Fan Y."/>
            <person name="Huang Z.Y."/>
            <person name="Cao C.C."/>
            <person name="Chen C.S."/>
            <person name="Chen Y.X."/>
            <person name="Fan D.D."/>
            <person name="He J."/>
            <person name="Hou H.L."/>
            <person name="Hu L."/>
            <person name="Hu X.T."/>
            <person name="Jiang X.T."/>
            <person name="Lai R."/>
            <person name="Lang Y.S."/>
            <person name="Liang B."/>
            <person name="Liao S.G."/>
            <person name="Mu D."/>
            <person name="Ma Y.Y."/>
            <person name="Niu Y.Y."/>
            <person name="Sun X.Q."/>
            <person name="Xia J.Q."/>
            <person name="Xiao J."/>
            <person name="Xiong Z.Q."/>
            <person name="Xu L."/>
            <person name="Yang L."/>
            <person name="Zhang Y."/>
            <person name="Zhao W."/>
            <person name="Zhao X.D."/>
            <person name="Zheng Y.T."/>
            <person name="Zhou J.M."/>
            <person name="Zhu Y.B."/>
            <person name="Zhang G.J."/>
            <person name="Wang J."/>
            <person name="Yao Y.G."/>
        </authorList>
    </citation>
    <scope>NUCLEOTIDE SEQUENCE [LARGE SCALE GENOMIC DNA]</scope>
</reference>
<keyword evidence="1" id="KW-0175">Coiled coil</keyword>
<evidence type="ECO:0000256" key="1">
    <source>
        <dbReference type="SAM" id="Coils"/>
    </source>
</evidence>
<dbReference type="GO" id="GO:0001947">
    <property type="term" value="P:heart looping"/>
    <property type="evidence" value="ECO:0007669"/>
    <property type="project" value="TreeGrafter"/>
</dbReference>
<dbReference type="GO" id="GO:0060287">
    <property type="term" value="P:epithelial cilium movement involved in determination of left/right asymmetry"/>
    <property type="evidence" value="ECO:0007669"/>
    <property type="project" value="TreeGrafter"/>
</dbReference>
<feature type="compositionally biased region" description="Low complexity" evidence="2">
    <location>
        <begin position="118"/>
        <end position="134"/>
    </location>
</feature>
<keyword evidence="4" id="KW-1185">Reference proteome</keyword>
<feature type="coiled-coil region" evidence="1">
    <location>
        <begin position="693"/>
        <end position="721"/>
    </location>
</feature>